<dbReference type="Gene3D" id="3.30.830.10">
    <property type="entry name" value="Metalloenzyme, LuxS/M16 peptidase-like"/>
    <property type="match status" value="2"/>
</dbReference>
<dbReference type="InterPro" id="IPR011249">
    <property type="entry name" value="Metalloenz_LuxS/M16"/>
</dbReference>
<evidence type="ECO:0000313" key="4">
    <source>
        <dbReference type="EMBL" id="HGD13872.1"/>
    </source>
</evidence>
<evidence type="ECO:0000259" key="3">
    <source>
        <dbReference type="Pfam" id="PF05193"/>
    </source>
</evidence>
<comment type="caution">
    <text evidence="4">The sequence shown here is derived from an EMBL/GenBank/DDBJ whole genome shotgun (WGS) entry which is preliminary data.</text>
</comment>
<dbReference type="EMBL" id="DTMZ01000183">
    <property type="protein sequence ID" value="HGD13872.1"/>
    <property type="molecule type" value="Genomic_DNA"/>
</dbReference>
<dbReference type="SUPFAM" id="SSF63411">
    <property type="entry name" value="LuxS/MPP-like metallohydrolase"/>
    <property type="match status" value="2"/>
</dbReference>
<accession>A0A7V3PV28</accession>
<dbReference type="Pfam" id="PF05193">
    <property type="entry name" value="Peptidase_M16_C"/>
    <property type="match status" value="1"/>
</dbReference>
<name>A0A7V3PV28_UNCW3</name>
<evidence type="ECO:0000259" key="2">
    <source>
        <dbReference type="Pfam" id="PF00675"/>
    </source>
</evidence>
<protein>
    <submittedName>
        <fullName evidence="4">Insulinase family protein</fullName>
    </submittedName>
</protein>
<dbReference type="InterPro" id="IPR011765">
    <property type="entry name" value="Pept_M16_N"/>
</dbReference>
<evidence type="ECO:0000256" key="1">
    <source>
        <dbReference type="ARBA" id="ARBA00007261"/>
    </source>
</evidence>
<dbReference type="GO" id="GO:0046872">
    <property type="term" value="F:metal ion binding"/>
    <property type="evidence" value="ECO:0007669"/>
    <property type="project" value="InterPro"/>
</dbReference>
<gene>
    <name evidence="4" type="ORF">ENX16_07350</name>
</gene>
<dbReference type="Pfam" id="PF00675">
    <property type="entry name" value="Peptidase_M16"/>
    <property type="match status" value="1"/>
</dbReference>
<feature type="domain" description="Peptidase M16 N-terminal" evidence="2">
    <location>
        <begin position="38"/>
        <end position="176"/>
    </location>
</feature>
<dbReference type="AlphaFoldDB" id="A0A7V3PV28"/>
<dbReference type="PANTHER" id="PTHR11851:SF49">
    <property type="entry name" value="MITOCHONDRIAL-PROCESSING PEPTIDASE SUBUNIT ALPHA"/>
    <property type="match status" value="1"/>
</dbReference>
<reference evidence="4" key="1">
    <citation type="journal article" date="2020" name="mSystems">
        <title>Genome- and Community-Level Interaction Insights into Carbon Utilization and Element Cycling Functions of Hydrothermarchaeota in Hydrothermal Sediment.</title>
        <authorList>
            <person name="Zhou Z."/>
            <person name="Liu Y."/>
            <person name="Xu W."/>
            <person name="Pan J."/>
            <person name="Luo Z.H."/>
            <person name="Li M."/>
        </authorList>
    </citation>
    <scope>NUCLEOTIDE SEQUENCE [LARGE SCALE GENOMIC DNA]</scope>
    <source>
        <strain evidence="4">SpSt-914</strain>
    </source>
</reference>
<dbReference type="InterPro" id="IPR050361">
    <property type="entry name" value="MPP/UQCRC_Complex"/>
</dbReference>
<proteinExistence type="inferred from homology"/>
<feature type="domain" description="Peptidase M16 C-terminal" evidence="3">
    <location>
        <begin position="184"/>
        <end position="362"/>
    </location>
</feature>
<comment type="similarity">
    <text evidence="1">Belongs to the peptidase M16 family.</text>
</comment>
<dbReference type="InterPro" id="IPR007863">
    <property type="entry name" value="Peptidase_M16_C"/>
</dbReference>
<sequence>MFNSLLCFLIVSGADSIESRIFEFQLRNGLEVIGYVDSSAPVVSVNIYYRVGSYDENTGYTGISHMLEHMSFKHTDIYKPGDFDRMLDSVGAFNNGFTSTYYTGYYENIAKERWELALKLEAARMAKCIFPDSEFESEHQVVAEERRLQDNRPTAALWENFDAVAFLANPQRNPTIGWPDDVANFTVEKIREWYKFYYNPANAVLVVSGDIRPEEVQTKVEKYFGKLKGAPVKRADFYNIEPELNGERRFIVRKPVNVPLLLIGYPTPGVRDSLYIIGDVVASVLGAGRNSRLYRTLVVDSGLATSVSVWNSVEKDPGLLYINITPKSDTLIPKIEQLVYQQIKRMQTEPVTEKELNRVKNQALAGYIFDRDDISDIAYYLATSHITTGNWRNFLEQLKRIQSATQEQIMSYCSRYLTDRRRIVGILLPEMEEKQ</sequence>
<organism evidence="4">
    <name type="scientific">candidate division WOR-3 bacterium</name>
    <dbReference type="NCBI Taxonomy" id="2052148"/>
    <lineage>
        <taxon>Bacteria</taxon>
        <taxon>Bacteria division WOR-3</taxon>
    </lineage>
</organism>
<dbReference type="PANTHER" id="PTHR11851">
    <property type="entry name" value="METALLOPROTEASE"/>
    <property type="match status" value="1"/>
</dbReference>